<evidence type="ECO:0000256" key="14">
    <source>
        <dbReference type="ARBA" id="ARBA00023235"/>
    </source>
</evidence>
<evidence type="ECO:0000259" key="18">
    <source>
        <dbReference type="PROSITE" id="PS51192"/>
    </source>
</evidence>
<organism evidence="20 21">
    <name type="scientific">Xylanibacter rodentium</name>
    <dbReference type="NCBI Taxonomy" id="2736289"/>
    <lineage>
        <taxon>Bacteria</taxon>
        <taxon>Pseudomonadati</taxon>
        <taxon>Bacteroidota</taxon>
        <taxon>Bacteroidia</taxon>
        <taxon>Bacteroidales</taxon>
        <taxon>Prevotellaceae</taxon>
        <taxon>Xylanibacter</taxon>
    </lineage>
</organism>
<evidence type="ECO:0000256" key="4">
    <source>
        <dbReference type="ARBA" id="ARBA00022723"/>
    </source>
</evidence>
<keyword evidence="8 20" id="KW-0347">Helicase</keyword>
<keyword evidence="7 20" id="KW-0378">Hydrolase</keyword>
<feature type="domain" description="Helicase ATP-binding" evidence="18">
    <location>
        <begin position="25"/>
        <end position="192"/>
    </location>
</feature>
<dbReference type="GeneID" id="82157636"/>
<keyword evidence="14" id="KW-0413">Isomerase</keyword>
<evidence type="ECO:0000256" key="7">
    <source>
        <dbReference type="ARBA" id="ARBA00022801"/>
    </source>
</evidence>
<dbReference type="Gene3D" id="1.10.150.80">
    <property type="entry name" value="HRDC domain"/>
    <property type="match status" value="1"/>
</dbReference>
<accession>A0ABX2ATX1</accession>
<dbReference type="InterPro" id="IPR006293">
    <property type="entry name" value="DNA_helicase_ATP-dep_RecQ_bac"/>
</dbReference>
<dbReference type="GO" id="GO:0016787">
    <property type="term" value="F:hydrolase activity"/>
    <property type="evidence" value="ECO:0007669"/>
    <property type="project" value="UniProtKB-KW"/>
</dbReference>
<evidence type="ECO:0000256" key="9">
    <source>
        <dbReference type="ARBA" id="ARBA00022833"/>
    </source>
</evidence>
<dbReference type="InterPro" id="IPR032284">
    <property type="entry name" value="RecQ_Zn-bd"/>
</dbReference>
<sequence length="692" mass="78531">MDKAYQLLKYVYGYDSFRPLQKDIIDHVVSGRDALVLMPTGGGKSICYQIPALLLEGVAIVVSPLISLMKDQVDALQANGVAADAINSSNEDCVNRNIRERCQKGELKILYISPERLMTDIPWLQRCVKVSMIAIDEAHCVSQWGHDFRPEYTQLGVLKECFSEVPILALTATADKVTKADIVEQLRLHEPRIFISSFDRPNLSLDVRKAYRKRERMRTILNVIGRHHDENGIIYCLSRKSTEDLAADLKYNGIAVGVYHAGLSSEERTRVQDDFINDRIHVICATIAFGMGIDKSNIRFVIHNNLPKSIESFYQEIGRGGRDGLPTETILFYNLQDLITLRSFAEKSGQREINIEKLNRMQEYAEAQVCRRRILLNYFGEISECHCGNCDVCKNPPQHFDGSILVQKALSAIKRCNEEIGFSVVTNILKGSFSPAVVAKGYDKLRTFGVGHDIPANDWHAYLLQMLQMGYIEIAYNEDKHLKVTSLGEDILYGRKQAQLSVIVREDLRVTKRKRTSTISESSMNTVSDDDLLFEKLRILRKTIADEIKKPAYIVLSDKSLRSLVSEKPTNLFQFGNAYGIGEYKKMQFGERFVNLICNHLGVSYSPEPLVLPVKSQNADENGEVTSSIKSELSYMDRQKHLYANAYAPWTEEEERALLYLYKQGKKVSELIDIFQRNAGAIRSRLEKLGEL</sequence>
<dbReference type="SMART" id="SM00490">
    <property type="entry name" value="HELICc"/>
    <property type="match status" value="1"/>
</dbReference>
<keyword evidence="11" id="KW-0238">DNA-binding</keyword>
<dbReference type="InterPro" id="IPR014001">
    <property type="entry name" value="Helicase_ATP-bd"/>
</dbReference>
<evidence type="ECO:0000259" key="19">
    <source>
        <dbReference type="PROSITE" id="PS51194"/>
    </source>
</evidence>
<keyword evidence="6" id="KW-0227">DNA damage</keyword>
<dbReference type="PROSITE" id="PS51192">
    <property type="entry name" value="HELICASE_ATP_BIND_1"/>
    <property type="match status" value="1"/>
</dbReference>
<dbReference type="Pfam" id="PF00570">
    <property type="entry name" value="HRDC"/>
    <property type="match status" value="1"/>
</dbReference>
<evidence type="ECO:0000256" key="11">
    <source>
        <dbReference type="ARBA" id="ARBA00023125"/>
    </source>
</evidence>
<evidence type="ECO:0000256" key="3">
    <source>
        <dbReference type="ARBA" id="ARBA00005446"/>
    </source>
</evidence>
<dbReference type="GO" id="GO:0003678">
    <property type="term" value="F:DNA helicase activity"/>
    <property type="evidence" value="ECO:0007669"/>
    <property type="project" value="UniProtKB-EC"/>
</dbReference>
<evidence type="ECO:0000256" key="12">
    <source>
        <dbReference type="ARBA" id="ARBA00023172"/>
    </source>
</evidence>
<dbReference type="InterPro" id="IPR027417">
    <property type="entry name" value="P-loop_NTPase"/>
</dbReference>
<dbReference type="PROSITE" id="PS51194">
    <property type="entry name" value="HELICASE_CTER"/>
    <property type="match status" value="1"/>
</dbReference>
<proteinExistence type="inferred from homology"/>
<keyword evidence="21" id="KW-1185">Reference proteome</keyword>
<comment type="cofactor">
    <cofactor evidence="1">
        <name>Mg(2+)</name>
        <dbReference type="ChEBI" id="CHEBI:18420"/>
    </cofactor>
</comment>
<dbReference type="RefSeq" id="WP_172175441.1">
    <property type="nucleotide sequence ID" value="NZ_CASGIA010000007.1"/>
</dbReference>
<dbReference type="SUPFAM" id="SSF52540">
    <property type="entry name" value="P-loop containing nucleoside triphosphate hydrolases"/>
    <property type="match status" value="1"/>
</dbReference>
<dbReference type="SUPFAM" id="SSF46785">
    <property type="entry name" value="Winged helix' DNA-binding domain"/>
    <property type="match status" value="1"/>
</dbReference>
<name>A0ABX2ATX1_9BACT</name>
<protein>
    <recommendedName>
        <fullName evidence="16">DNA helicase RecQ</fullName>
        <ecNumber evidence="16">5.6.2.4</ecNumber>
    </recommendedName>
</protein>
<keyword evidence="12" id="KW-0233">DNA recombination</keyword>
<evidence type="ECO:0000256" key="8">
    <source>
        <dbReference type="ARBA" id="ARBA00022806"/>
    </source>
</evidence>
<dbReference type="EC" id="5.6.2.4" evidence="16"/>
<dbReference type="Gene3D" id="3.40.50.300">
    <property type="entry name" value="P-loop containing nucleotide triphosphate hydrolases"/>
    <property type="match status" value="2"/>
</dbReference>
<dbReference type="InterPro" id="IPR018982">
    <property type="entry name" value="RQC_domain"/>
</dbReference>
<comment type="similarity">
    <text evidence="3">Belongs to the helicase family. RecQ subfamily.</text>
</comment>
<dbReference type="SMART" id="SM00487">
    <property type="entry name" value="DEXDc"/>
    <property type="match status" value="1"/>
</dbReference>
<evidence type="ECO:0000256" key="2">
    <source>
        <dbReference type="ARBA" id="ARBA00001947"/>
    </source>
</evidence>
<dbReference type="CDD" id="cd18794">
    <property type="entry name" value="SF2_C_RecQ"/>
    <property type="match status" value="1"/>
</dbReference>
<dbReference type="Pfam" id="PF00271">
    <property type="entry name" value="Helicase_C"/>
    <property type="match status" value="1"/>
</dbReference>
<comment type="catalytic activity">
    <reaction evidence="15">
        <text>Couples ATP hydrolysis with the unwinding of duplex DNA by translocating in the 3'-5' direction.</text>
        <dbReference type="EC" id="5.6.2.4"/>
    </reaction>
</comment>
<dbReference type="Pfam" id="PF00270">
    <property type="entry name" value="DEAD"/>
    <property type="match status" value="1"/>
</dbReference>
<evidence type="ECO:0000313" key="21">
    <source>
        <dbReference type="Proteomes" id="UP001193734"/>
    </source>
</evidence>
<dbReference type="Pfam" id="PF16124">
    <property type="entry name" value="RecQ_Zn_bind"/>
    <property type="match status" value="1"/>
</dbReference>
<evidence type="ECO:0000256" key="1">
    <source>
        <dbReference type="ARBA" id="ARBA00001946"/>
    </source>
</evidence>
<feature type="domain" description="Helicase C-terminal" evidence="19">
    <location>
        <begin position="206"/>
        <end position="366"/>
    </location>
</feature>
<dbReference type="PANTHER" id="PTHR13710">
    <property type="entry name" value="DNA HELICASE RECQ FAMILY MEMBER"/>
    <property type="match status" value="1"/>
</dbReference>
<dbReference type="InterPro" id="IPR004589">
    <property type="entry name" value="DNA_helicase_ATP-dep_RecQ"/>
</dbReference>
<dbReference type="Gene3D" id="1.10.10.10">
    <property type="entry name" value="Winged helix-like DNA-binding domain superfamily/Winged helix DNA-binding domain"/>
    <property type="match status" value="1"/>
</dbReference>
<evidence type="ECO:0000313" key="20">
    <source>
        <dbReference type="EMBL" id="NPE14197.1"/>
    </source>
</evidence>
<dbReference type="InterPro" id="IPR002121">
    <property type="entry name" value="HRDC_dom"/>
</dbReference>
<evidence type="ECO:0000259" key="17">
    <source>
        <dbReference type="PROSITE" id="PS50967"/>
    </source>
</evidence>
<evidence type="ECO:0000256" key="10">
    <source>
        <dbReference type="ARBA" id="ARBA00022840"/>
    </source>
</evidence>
<keyword evidence="4" id="KW-0479">Metal-binding</keyword>
<dbReference type="NCBIfam" id="TIGR00614">
    <property type="entry name" value="recQ_fam"/>
    <property type="match status" value="1"/>
</dbReference>
<dbReference type="EMBL" id="JABKKE010000010">
    <property type="protein sequence ID" value="NPE14197.1"/>
    <property type="molecule type" value="Genomic_DNA"/>
</dbReference>
<dbReference type="InterPro" id="IPR036390">
    <property type="entry name" value="WH_DNA-bd_sf"/>
</dbReference>
<dbReference type="InterPro" id="IPR011545">
    <property type="entry name" value="DEAD/DEAH_box_helicase_dom"/>
</dbReference>
<evidence type="ECO:0000256" key="5">
    <source>
        <dbReference type="ARBA" id="ARBA00022741"/>
    </source>
</evidence>
<dbReference type="PROSITE" id="PS50967">
    <property type="entry name" value="HRDC"/>
    <property type="match status" value="1"/>
</dbReference>
<dbReference type="NCBIfam" id="TIGR01389">
    <property type="entry name" value="recQ"/>
    <property type="match status" value="1"/>
</dbReference>
<evidence type="ECO:0000256" key="16">
    <source>
        <dbReference type="NCBIfam" id="TIGR01389"/>
    </source>
</evidence>
<keyword evidence="10" id="KW-0067">ATP-binding</keyword>
<evidence type="ECO:0000256" key="13">
    <source>
        <dbReference type="ARBA" id="ARBA00023204"/>
    </source>
</evidence>
<gene>
    <name evidence="20" type="primary">recQ</name>
    <name evidence="20" type="ORF">HPS55_07635</name>
</gene>
<dbReference type="Proteomes" id="UP001193734">
    <property type="component" value="Unassembled WGS sequence"/>
</dbReference>
<reference evidence="20 21" key="1">
    <citation type="submission" date="2020-05" db="EMBL/GenBank/DDBJ databases">
        <title>Distinct polysaccharide utilization as determinants for interspecies competition between intestinal Prevotella spp.</title>
        <authorList>
            <person name="Galvez E.J.C."/>
            <person name="Iljazovic A."/>
            <person name="Strowig T."/>
        </authorList>
    </citation>
    <scope>NUCLEOTIDE SEQUENCE [LARGE SCALE GENOMIC DNA]</scope>
    <source>
        <strain evidence="20 21">PROD</strain>
    </source>
</reference>
<dbReference type="InterPro" id="IPR001650">
    <property type="entry name" value="Helicase_C-like"/>
</dbReference>
<dbReference type="CDD" id="cd17920">
    <property type="entry name" value="DEXHc_RecQ"/>
    <property type="match status" value="1"/>
</dbReference>
<keyword evidence="5" id="KW-0547">Nucleotide-binding</keyword>
<dbReference type="PANTHER" id="PTHR13710:SF105">
    <property type="entry name" value="ATP-DEPENDENT DNA HELICASE Q1"/>
    <property type="match status" value="1"/>
</dbReference>
<feature type="domain" description="HRDC" evidence="17">
    <location>
        <begin position="527"/>
        <end position="607"/>
    </location>
</feature>
<keyword evidence="9" id="KW-0862">Zinc</keyword>
<evidence type="ECO:0000256" key="6">
    <source>
        <dbReference type="ARBA" id="ARBA00022763"/>
    </source>
</evidence>
<dbReference type="Pfam" id="PF09382">
    <property type="entry name" value="RQC"/>
    <property type="match status" value="1"/>
</dbReference>
<comment type="caution">
    <text evidence="20">The sequence shown here is derived from an EMBL/GenBank/DDBJ whole genome shotgun (WGS) entry which is preliminary data.</text>
</comment>
<keyword evidence="13" id="KW-0234">DNA repair</keyword>
<dbReference type="SUPFAM" id="SSF47819">
    <property type="entry name" value="HRDC-like"/>
    <property type="match status" value="1"/>
</dbReference>
<dbReference type="InterPro" id="IPR010997">
    <property type="entry name" value="HRDC-like_sf"/>
</dbReference>
<evidence type="ECO:0000256" key="15">
    <source>
        <dbReference type="ARBA" id="ARBA00034617"/>
    </source>
</evidence>
<dbReference type="InterPro" id="IPR036388">
    <property type="entry name" value="WH-like_DNA-bd_sf"/>
</dbReference>
<dbReference type="InterPro" id="IPR044876">
    <property type="entry name" value="HRDC_dom_sf"/>
</dbReference>
<comment type="cofactor">
    <cofactor evidence="2">
        <name>Zn(2+)</name>
        <dbReference type="ChEBI" id="CHEBI:29105"/>
    </cofactor>
</comment>
<dbReference type="SMART" id="SM00956">
    <property type="entry name" value="RQC"/>
    <property type="match status" value="1"/>
</dbReference>